<feature type="non-terminal residue" evidence="1">
    <location>
        <position position="90"/>
    </location>
</feature>
<accession>A0ABR2HI58</accession>
<name>A0ABR2HI58_9EUKA</name>
<comment type="caution">
    <text evidence="1">The sequence shown here is derived from an EMBL/GenBank/DDBJ whole genome shotgun (WGS) entry which is preliminary data.</text>
</comment>
<gene>
    <name evidence="1" type="ORF">M9Y10_018936</name>
</gene>
<organism evidence="1 2">
    <name type="scientific">Tritrichomonas musculus</name>
    <dbReference type="NCBI Taxonomy" id="1915356"/>
    <lineage>
        <taxon>Eukaryota</taxon>
        <taxon>Metamonada</taxon>
        <taxon>Parabasalia</taxon>
        <taxon>Tritrichomonadida</taxon>
        <taxon>Tritrichomonadidae</taxon>
        <taxon>Tritrichomonas</taxon>
    </lineage>
</organism>
<dbReference type="Proteomes" id="UP001470230">
    <property type="component" value="Unassembled WGS sequence"/>
</dbReference>
<keyword evidence="2" id="KW-1185">Reference proteome</keyword>
<reference evidence="1 2" key="1">
    <citation type="submission" date="2024-04" db="EMBL/GenBank/DDBJ databases">
        <title>Tritrichomonas musculus Genome.</title>
        <authorList>
            <person name="Alves-Ferreira E."/>
            <person name="Grigg M."/>
            <person name="Lorenzi H."/>
            <person name="Galac M."/>
        </authorList>
    </citation>
    <scope>NUCLEOTIDE SEQUENCE [LARGE SCALE GENOMIC DNA]</scope>
    <source>
        <strain evidence="1 2">EAF2021</strain>
    </source>
</reference>
<evidence type="ECO:0000313" key="2">
    <source>
        <dbReference type="Proteomes" id="UP001470230"/>
    </source>
</evidence>
<sequence length="90" mass="10665">SMLYAFGQYVANKQVKSPIFLKHTFSRFQTLRTQQYKCKFAQNDNIIKMLSSVPGKILFRYQNTGNGGYTFELHDNEMITIQSISWIFRW</sequence>
<protein>
    <submittedName>
        <fullName evidence="1">Uncharacterized protein</fullName>
    </submittedName>
</protein>
<dbReference type="EMBL" id="JAPFFF010000027">
    <property type="protein sequence ID" value="KAK8847897.1"/>
    <property type="molecule type" value="Genomic_DNA"/>
</dbReference>
<feature type="non-terminal residue" evidence="1">
    <location>
        <position position="1"/>
    </location>
</feature>
<evidence type="ECO:0000313" key="1">
    <source>
        <dbReference type="EMBL" id="KAK8847897.1"/>
    </source>
</evidence>
<proteinExistence type="predicted"/>